<dbReference type="PIRSF" id="PIRSF029509">
    <property type="entry name" value="UCP029509"/>
    <property type="match status" value="1"/>
</dbReference>
<gene>
    <name evidence="3" type="ORF">DF286_09395</name>
</gene>
<keyword evidence="4" id="KW-1185">Reference proteome</keyword>
<dbReference type="Proteomes" id="UP000245916">
    <property type="component" value="Unassembled WGS sequence"/>
</dbReference>
<organism evidence="3 4">
    <name type="scientific">Allosphingosinicella humi</name>
    <dbReference type="NCBI Taxonomy" id="2068657"/>
    <lineage>
        <taxon>Bacteria</taxon>
        <taxon>Pseudomonadati</taxon>
        <taxon>Pseudomonadota</taxon>
        <taxon>Alphaproteobacteria</taxon>
        <taxon>Sphingomonadales</taxon>
        <taxon>Sphingomonadaceae</taxon>
        <taxon>Allosphingosinicella</taxon>
    </lineage>
</organism>
<comment type="caution">
    <text evidence="3">The sequence shown here is derived from an EMBL/GenBank/DDBJ whole genome shotgun (WGS) entry which is preliminary data.</text>
</comment>
<protein>
    <recommendedName>
        <fullName evidence="2">DUF2231 domain-containing protein</fullName>
    </recommendedName>
</protein>
<name>A0A2U2J3Y8_9SPHN</name>
<accession>A0A2U2J3Y8</accession>
<evidence type="ECO:0000259" key="2">
    <source>
        <dbReference type="Pfam" id="PF09990"/>
    </source>
</evidence>
<feature type="transmembrane region" description="Helical" evidence="1">
    <location>
        <begin position="21"/>
        <end position="39"/>
    </location>
</feature>
<reference evidence="3 4" key="1">
    <citation type="submission" date="2018-05" db="EMBL/GenBank/DDBJ databases">
        <title>Genome of Sphingosinicella humi QZX222.</title>
        <authorList>
            <person name="Qiao Z."/>
            <person name="Wang G."/>
        </authorList>
    </citation>
    <scope>NUCLEOTIDE SEQUENCE [LARGE SCALE GENOMIC DNA]</scope>
    <source>
        <strain evidence="3 4">QZX222</strain>
    </source>
</reference>
<feature type="transmembrane region" description="Helical" evidence="1">
    <location>
        <begin position="113"/>
        <end position="134"/>
    </location>
</feature>
<dbReference type="EMBL" id="QFFF01000001">
    <property type="protein sequence ID" value="PWG03060.1"/>
    <property type="molecule type" value="Genomic_DNA"/>
</dbReference>
<dbReference type="InterPro" id="IPR016923">
    <property type="entry name" value="UCP029509"/>
</dbReference>
<keyword evidence="1" id="KW-0472">Membrane</keyword>
<feature type="transmembrane region" description="Helical" evidence="1">
    <location>
        <begin position="45"/>
        <end position="68"/>
    </location>
</feature>
<proteinExistence type="predicted"/>
<dbReference type="Pfam" id="PF09990">
    <property type="entry name" value="DUF2231"/>
    <property type="match status" value="1"/>
</dbReference>
<dbReference type="AlphaFoldDB" id="A0A2U2J3Y8"/>
<evidence type="ECO:0000313" key="4">
    <source>
        <dbReference type="Proteomes" id="UP000245916"/>
    </source>
</evidence>
<feature type="transmembrane region" description="Helical" evidence="1">
    <location>
        <begin position="89"/>
        <end position="107"/>
    </location>
</feature>
<keyword evidence="1" id="KW-0812">Transmembrane</keyword>
<sequence>MTPGNPKSTAHIATHPIHPMLIPFPIAFLVGTLLSDILFSQTGDAFWATASLYLLGAGIIMALAAALAGFADFFGDRRVRALSHAWQHMIGNLVAVLLSIFNLWIRLGDPESAILSIGLPISALVVLILLFTGWRGGDLVYRHRVGIPDEGPGAL</sequence>
<keyword evidence="1" id="KW-1133">Transmembrane helix</keyword>
<dbReference type="RefSeq" id="WP_109271198.1">
    <property type="nucleotide sequence ID" value="NZ_QFFF01000001.1"/>
</dbReference>
<feature type="domain" description="DUF2231" evidence="2">
    <location>
        <begin position="15"/>
        <end position="147"/>
    </location>
</feature>
<dbReference type="InterPro" id="IPR019251">
    <property type="entry name" value="DUF2231_TM"/>
</dbReference>
<dbReference type="OrthoDB" id="2873672at2"/>
<evidence type="ECO:0000256" key="1">
    <source>
        <dbReference type="SAM" id="Phobius"/>
    </source>
</evidence>
<evidence type="ECO:0000313" key="3">
    <source>
        <dbReference type="EMBL" id="PWG03060.1"/>
    </source>
</evidence>